<dbReference type="EMBL" id="CAJMWV010006369">
    <property type="protein sequence ID" value="CAE6521084.1"/>
    <property type="molecule type" value="Genomic_DNA"/>
</dbReference>
<dbReference type="InterPro" id="IPR016035">
    <property type="entry name" value="Acyl_Trfase/lysoPLipase"/>
</dbReference>
<feature type="region of interest" description="Disordered" evidence="5">
    <location>
        <begin position="1"/>
        <end position="36"/>
    </location>
</feature>
<reference evidence="7" key="1">
    <citation type="submission" date="2021-01" db="EMBL/GenBank/DDBJ databases">
        <authorList>
            <person name="Kaushik A."/>
        </authorList>
    </citation>
    <scope>NUCLEOTIDE SEQUENCE</scope>
    <source>
        <strain evidence="7">AG3-1AP</strain>
    </source>
</reference>
<dbReference type="GO" id="GO:0016020">
    <property type="term" value="C:membrane"/>
    <property type="evidence" value="ECO:0007669"/>
    <property type="project" value="TreeGrafter"/>
</dbReference>
<comment type="caution">
    <text evidence="7">The sequence shown here is derived from an EMBL/GenBank/DDBJ whole genome shotgun (WGS) entry which is preliminary data.</text>
</comment>
<feature type="active site" description="Nucleophile" evidence="4">
    <location>
        <position position="94"/>
    </location>
</feature>
<feature type="short sequence motif" description="GXGXXG" evidence="4">
    <location>
        <begin position="52"/>
        <end position="57"/>
    </location>
</feature>
<evidence type="ECO:0000256" key="1">
    <source>
        <dbReference type="ARBA" id="ARBA00022801"/>
    </source>
</evidence>
<evidence type="ECO:0000259" key="6">
    <source>
        <dbReference type="PROSITE" id="PS51635"/>
    </source>
</evidence>
<feature type="short sequence motif" description="GXSXG" evidence="4">
    <location>
        <begin position="92"/>
        <end position="96"/>
    </location>
</feature>
<sequence>MSMSTPQETNNWGSPVAIREENATPTREGDSPGITMALRDESKPLRLLSLDGGGIRGLSSLYILREFMRRVQTRVGTAEAILPCDYFDMICGTSTGGLIAIMLGKLRMSVDEAIGAYRDLSQSIFGETKWIWKEGRYSAQVLEQAIALIVGKRAQTLGWAEAANLGSNPTEQELKELGKTVMMRGVSPDITNCKVFVCALNANNIDAPSNIRTYKAMGNELDDLAIWEAARATSDAPYFFKPMVVKPRLDIDRHFEIDYIDGGLRLNNPINQLLREASQQFPNRKVRLILSLGTGARNTIQLPRAGFIPKPQWYTVFQLHKKIALNCEKHHQVIERRFTQFRQGPNVYFRFNVDRGMRHIGLEEWTMLKQIKENTEVYTNDVSVDPRINRAVELSLTEDVQLTIQQAAGL</sequence>
<evidence type="ECO:0000313" key="8">
    <source>
        <dbReference type="Proteomes" id="UP000663831"/>
    </source>
</evidence>
<dbReference type="AlphaFoldDB" id="A0A8H3HDG3"/>
<dbReference type="SUPFAM" id="SSF52151">
    <property type="entry name" value="FabD/lysophospholipase-like"/>
    <property type="match status" value="1"/>
</dbReference>
<feature type="compositionally biased region" description="Polar residues" evidence="5">
    <location>
        <begin position="1"/>
        <end position="13"/>
    </location>
</feature>
<evidence type="ECO:0000313" key="7">
    <source>
        <dbReference type="EMBL" id="CAE6521084.1"/>
    </source>
</evidence>
<feature type="active site" description="Proton acceptor" evidence="4">
    <location>
        <position position="261"/>
    </location>
</feature>
<feature type="short sequence motif" description="DGA/G" evidence="4">
    <location>
        <begin position="261"/>
        <end position="263"/>
    </location>
</feature>
<dbReference type="CDD" id="cd07216">
    <property type="entry name" value="Pat17_PNPLA8_PNPLA9_like3"/>
    <property type="match status" value="1"/>
</dbReference>
<feature type="compositionally biased region" description="Basic and acidic residues" evidence="5">
    <location>
        <begin position="18"/>
        <end position="30"/>
    </location>
</feature>
<dbReference type="GO" id="GO:0047499">
    <property type="term" value="F:calcium-independent phospholipase A2 activity"/>
    <property type="evidence" value="ECO:0007669"/>
    <property type="project" value="TreeGrafter"/>
</dbReference>
<dbReference type="Gene3D" id="3.40.1090.10">
    <property type="entry name" value="Cytosolic phospholipase A2 catalytic domain"/>
    <property type="match status" value="1"/>
</dbReference>
<name>A0A8H3HDG3_9AGAM</name>
<dbReference type="PANTHER" id="PTHR24185:SF1">
    <property type="entry name" value="CALCIUM-INDEPENDENT PHOSPHOLIPASE A2-GAMMA"/>
    <property type="match status" value="1"/>
</dbReference>
<dbReference type="PROSITE" id="PS51635">
    <property type="entry name" value="PNPLA"/>
    <property type="match status" value="1"/>
</dbReference>
<evidence type="ECO:0000256" key="5">
    <source>
        <dbReference type="SAM" id="MobiDB-lite"/>
    </source>
</evidence>
<gene>
    <name evidence="7" type="ORF">RDB_LOCUS144350</name>
</gene>
<dbReference type="GO" id="GO:0019369">
    <property type="term" value="P:arachidonate metabolic process"/>
    <property type="evidence" value="ECO:0007669"/>
    <property type="project" value="TreeGrafter"/>
</dbReference>
<evidence type="ECO:0000256" key="3">
    <source>
        <dbReference type="ARBA" id="ARBA00023098"/>
    </source>
</evidence>
<organism evidence="7 8">
    <name type="scientific">Rhizoctonia solani</name>
    <dbReference type="NCBI Taxonomy" id="456999"/>
    <lineage>
        <taxon>Eukaryota</taxon>
        <taxon>Fungi</taxon>
        <taxon>Dikarya</taxon>
        <taxon>Basidiomycota</taxon>
        <taxon>Agaricomycotina</taxon>
        <taxon>Agaricomycetes</taxon>
        <taxon>Cantharellales</taxon>
        <taxon>Ceratobasidiaceae</taxon>
        <taxon>Rhizoctonia</taxon>
    </lineage>
</organism>
<evidence type="ECO:0000256" key="4">
    <source>
        <dbReference type="PROSITE-ProRule" id="PRU01161"/>
    </source>
</evidence>
<dbReference type="GO" id="GO:0016042">
    <property type="term" value="P:lipid catabolic process"/>
    <property type="evidence" value="ECO:0007669"/>
    <property type="project" value="UniProtKB-UniRule"/>
</dbReference>
<keyword evidence="3 4" id="KW-0443">Lipid metabolism</keyword>
<keyword evidence="2 4" id="KW-0442">Lipid degradation</keyword>
<evidence type="ECO:0000256" key="2">
    <source>
        <dbReference type="ARBA" id="ARBA00022963"/>
    </source>
</evidence>
<accession>A0A8H3HDG3</accession>
<dbReference type="Proteomes" id="UP000663831">
    <property type="component" value="Unassembled WGS sequence"/>
</dbReference>
<keyword evidence="1 4" id="KW-0378">Hydrolase</keyword>
<dbReference type="Pfam" id="PF01734">
    <property type="entry name" value="Patatin"/>
    <property type="match status" value="1"/>
</dbReference>
<protein>
    <recommendedName>
        <fullName evidence="6">PNPLA domain-containing protein</fullName>
    </recommendedName>
</protein>
<proteinExistence type="predicted"/>
<dbReference type="GO" id="GO:0046486">
    <property type="term" value="P:glycerolipid metabolic process"/>
    <property type="evidence" value="ECO:0007669"/>
    <property type="project" value="UniProtKB-ARBA"/>
</dbReference>
<dbReference type="InterPro" id="IPR002641">
    <property type="entry name" value="PNPLA_dom"/>
</dbReference>
<dbReference type="PANTHER" id="PTHR24185">
    <property type="entry name" value="CALCIUM-INDEPENDENT PHOSPHOLIPASE A2-GAMMA"/>
    <property type="match status" value="1"/>
</dbReference>
<feature type="domain" description="PNPLA" evidence="6">
    <location>
        <begin position="48"/>
        <end position="274"/>
    </location>
</feature>